<dbReference type="eggNOG" id="COG1199">
    <property type="taxonomic scope" value="Bacteria"/>
</dbReference>
<dbReference type="GO" id="GO:0016818">
    <property type="term" value="F:hydrolase activity, acting on acid anhydrides, in phosphorus-containing anhydrides"/>
    <property type="evidence" value="ECO:0007669"/>
    <property type="project" value="InterPro"/>
</dbReference>
<evidence type="ECO:0000313" key="14">
    <source>
        <dbReference type="Proteomes" id="UP000051999"/>
    </source>
</evidence>
<dbReference type="InterPro" id="IPR011545">
    <property type="entry name" value="DEAD/DEAH_box_helicase_dom"/>
</dbReference>
<dbReference type="GO" id="GO:0003677">
    <property type="term" value="F:DNA binding"/>
    <property type="evidence" value="ECO:0007669"/>
    <property type="project" value="InterPro"/>
</dbReference>
<dbReference type="FunFam" id="3.30.420.10:FF:000045">
    <property type="entry name" value="3'-5' exonuclease DinG"/>
    <property type="match status" value="1"/>
</dbReference>
<sequence>MDKDTTYAVVDIETTGTSVKDGDRVIQIGCAFVKHGKVVNQYSTKINPGKSIPSAITHLTSITNRDVASAPFFDDIAASFYAMLQGTVFVAHNVNFDFPFLNAEFARVGYPALQIEAIDTVTLTQILFPTLPSFRLRDLSAHFHIEHDQPHTADSDADATAVLLIKLLDKLHQLPINTLRQLTNLNLSLPQDTTAVFNVALEEARHHPSKLPAGEYVRDRLVLHEATPIKAVDLGQPQAYPKSKASKQKLWGTKISWRDPQAKMMNQIFNNYSHENTKNLIIEAPTGIGKTLGYAVPFAYLSQTGQSTVISTQTTLLQGQFMQETLPQLQDMLPFDLNVVAVKGNQHYLDLNRFADTLTVPEHSQQSQFLKARILVWLLQTETGDLDELHLTSYRAQLFEEVCHRGLKTIKPSDPFYEDDYLRRLDHRIRQANLIIVNHAYLTQHADQLDTLLNKPYLLVDEAQHLPDVAVNQHRNTVRFHDLVSLLHHAQANIFNQHDHHLTEMFSEDAVAVTQLRSLSNTLIKLDADLDQFGHSMYRQFLLSAQVSARGQRIVEQLIDNRQLKQLMNDDKGAFTTLMNGQIALTTALTKLQQRFTVQSKKWLNSDAALMHEFAGTVGRITDLLAQLDAFKTQLNDQEIANVYWLRQNQYGDSSSLELSGGLLLATGWLRQNVYAHFKQPTFTGATLFTSSRANYLIDQLDLDRQETATKRLAERFDYASQARLFVATDAPAINLNHPDEQIHYWDSTIARLVQTTSRQTLVLFNSLAAVSAVYEALTHGLLPENHTVYAQGVTGSREKNLKRFTTENSAVLLGAASYWEGIDLPKDALELVVITRLPFDAPTDLLVAATNAQLEAKGHNPFYSSALPKATLRLRQGIGRLIRTDNDRGVIVVLDPRLITKRYGGTMQKALPDALPVIPQGTAEIIKQTQNFFK</sequence>
<keyword evidence="6 10" id="KW-0378">Hydrolase</keyword>
<evidence type="ECO:0000256" key="4">
    <source>
        <dbReference type="ARBA" id="ARBA00022722"/>
    </source>
</evidence>
<dbReference type="InterPro" id="IPR013520">
    <property type="entry name" value="Ribonucl_H"/>
</dbReference>
<evidence type="ECO:0000256" key="3">
    <source>
        <dbReference type="ARBA" id="ARBA00022705"/>
    </source>
</evidence>
<dbReference type="NCBIfam" id="TIGR00573">
    <property type="entry name" value="dnaq"/>
    <property type="match status" value="1"/>
</dbReference>
<feature type="short sequence motif" description="DEAH box" evidence="10">
    <location>
        <begin position="461"/>
        <end position="464"/>
    </location>
</feature>
<dbReference type="Pfam" id="PF13307">
    <property type="entry name" value="Helicase_C_2"/>
    <property type="match status" value="1"/>
</dbReference>
<keyword evidence="4 10" id="KW-0540">Nuclease</keyword>
<dbReference type="CDD" id="cd06127">
    <property type="entry name" value="DEDDh"/>
    <property type="match status" value="1"/>
</dbReference>
<dbReference type="PROSITE" id="PS51193">
    <property type="entry name" value="HELICASE_ATP_BIND_2"/>
    <property type="match status" value="1"/>
</dbReference>
<dbReference type="PATRIC" id="fig|1114972.6.peg.287"/>
<feature type="binding site" evidence="10">
    <location>
        <begin position="284"/>
        <end position="291"/>
    </location>
    <ligand>
        <name>ATP</name>
        <dbReference type="ChEBI" id="CHEBI:30616"/>
    </ligand>
</feature>
<dbReference type="SUPFAM" id="SSF53098">
    <property type="entry name" value="Ribonuclease H-like"/>
    <property type="match status" value="1"/>
</dbReference>
<evidence type="ECO:0000256" key="8">
    <source>
        <dbReference type="ARBA" id="ARBA00022840"/>
    </source>
</evidence>
<dbReference type="GO" id="GO:0045004">
    <property type="term" value="P:DNA replication proofreading"/>
    <property type="evidence" value="ECO:0007669"/>
    <property type="project" value="TreeGrafter"/>
</dbReference>
<dbReference type="Pfam" id="PF00270">
    <property type="entry name" value="DEAD"/>
    <property type="match status" value="1"/>
</dbReference>
<dbReference type="GO" id="GO:0004386">
    <property type="term" value="F:helicase activity"/>
    <property type="evidence" value="ECO:0007669"/>
    <property type="project" value="UniProtKB-KW"/>
</dbReference>
<protein>
    <recommendedName>
        <fullName evidence="10 11">3'-5' exonuclease DinG</fullName>
        <ecNumber evidence="10 11">3.1.-.-</ecNumber>
    </recommendedName>
</protein>
<dbReference type="eggNOG" id="COG0847">
    <property type="taxonomic scope" value="Bacteria"/>
</dbReference>
<dbReference type="RefSeq" id="WP_017261822.1">
    <property type="nucleotide sequence ID" value="NZ_AUAW01000001.1"/>
</dbReference>
<evidence type="ECO:0000256" key="10">
    <source>
        <dbReference type="HAMAP-Rule" id="MF_02206"/>
    </source>
</evidence>
<dbReference type="InterPro" id="IPR027417">
    <property type="entry name" value="P-loop_NTPase"/>
</dbReference>
<keyword evidence="14" id="KW-1185">Reference proteome</keyword>
<keyword evidence="3" id="KW-0235">DNA replication</keyword>
<keyword evidence="8 10" id="KW-0067">ATP-binding</keyword>
<dbReference type="InterPro" id="IPR006310">
    <property type="entry name" value="DinG"/>
</dbReference>
<dbReference type="SMART" id="SM00491">
    <property type="entry name" value="HELICc2"/>
    <property type="match status" value="1"/>
</dbReference>
<organism evidence="13 14">
    <name type="scientific">Furfurilactobacillus rossiae DSM 15814</name>
    <dbReference type="NCBI Taxonomy" id="1114972"/>
    <lineage>
        <taxon>Bacteria</taxon>
        <taxon>Bacillati</taxon>
        <taxon>Bacillota</taxon>
        <taxon>Bacilli</taxon>
        <taxon>Lactobacillales</taxon>
        <taxon>Lactobacillaceae</taxon>
        <taxon>Furfurilactobacillus</taxon>
    </lineage>
</organism>
<name>A0A0R1RJW5_9LACO</name>
<feature type="domain" description="Helicase ATP-binding" evidence="12">
    <location>
        <begin position="247"/>
        <end position="520"/>
    </location>
</feature>
<keyword evidence="7 10" id="KW-0269">Exonuclease</keyword>
<dbReference type="GO" id="GO:0003887">
    <property type="term" value="F:DNA-directed DNA polymerase activity"/>
    <property type="evidence" value="ECO:0007669"/>
    <property type="project" value="UniProtKB-KW"/>
</dbReference>
<dbReference type="PANTHER" id="PTHR30231">
    <property type="entry name" value="DNA POLYMERASE III SUBUNIT EPSILON"/>
    <property type="match status" value="1"/>
</dbReference>
<dbReference type="GO" id="GO:0005524">
    <property type="term" value="F:ATP binding"/>
    <property type="evidence" value="ECO:0007669"/>
    <property type="project" value="UniProtKB-UniRule"/>
</dbReference>
<dbReference type="PANTHER" id="PTHR30231:SF41">
    <property type="entry name" value="DNA POLYMERASE III SUBUNIT EPSILON"/>
    <property type="match status" value="1"/>
</dbReference>
<dbReference type="SMART" id="SM00479">
    <property type="entry name" value="EXOIII"/>
    <property type="match status" value="1"/>
</dbReference>
<dbReference type="InterPro" id="IPR006054">
    <property type="entry name" value="DnaQ"/>
</dbReference>
<keyword evidence="5 10" id="KW-0547">Nucleotide-binding</keyword>
<comment type="caution">
    <text evidence="13">The sequence shown here is derived from an EMBL/GenBank/DDBJ whole genome shotgun (WGS) entry which is preliminary data.</text>
</comment>
<evidence type="ECO:0000313" key="13">
    <source>
        <dbReference type="EMBL" id="KRL57277.1"/>
    </source>
</evidence>
<dbReference type="InterPro" id="IPR014013">
    <property type="entry name" value="Helic_SF1/SF2_ATP-bd_DinG/Rad3"/>
</dbReference>
<evidence type="ECO:0000256" key="7">
    <source>
        <dbReference type="ARBA" id="ARBA00022839"/>
    </source>
</evidence>
<dbReference type="STRING" id="1114972.FD35_GL000287"/>
<comment type="similarity">
    <text evidence="10 11">Belongs to the helicase family. DinG subfamily. Type 2 sub-subfamily.</text>
</comment>
<dbReference type="InterPro" id="IPR012337">
    <property type="entry name" value="RNaseH-like_sf"/>
</dbReference>
<accession>A0A0R1RJW5</accession>
<evidence type="ECO:0000256" key="2">
    <source>
        <dbReference type="ARBA" id="ARBA00022695"/>
    </source>
</evidence>
<dbReference type="Gene3D" id="3.30.420.10">
    <property type="entry name" value="Ribonuclease H-like superfamily/Ribonuclease H"/>
    <property type="match status" value="1"/>
</dbReference>
<comment type="function">
    <text evidence="10 11">3'-5' exonuclease.</text>
</comment>
<dbReference type="GO" id="GO:0005829">
    <property type="term" value="C:cytosol"/>
    <property type="evidence" value="ECO:0007669"/>
    <property type="project" value="TreeGrafter"/>
</dbReference>
<dbReference type="OrthoDB" id="9803913at2"/>
<evidence type="ECO:0000259" key="12">
    <source>
        <dbReference type="PROSITE" id="PS51193"/>
    </source>
</evidence>
<dbReference type="Proteomes" id="UP000051999">
    <property type="component" value="Unassembled WGS sequence"/>
</dbReference>
<keyword evidence="9" id="KW-0239">DNA-directed DNA polymerase</keyword>
<dbReference type="SUPFAM" id="SSF52540">
    <property type="entry name" value="P-loop containing nucleoside triphosphate hydrolases"/>
    <property type="match status" value="2"/>
</dbReference>
<evidence type="ECO:0000256" key="6">
    <source>
        <dbReference type="ARBA" id="ARBA00022801"/>
    </source>
</evidence>
<dbReference type="AlphaFoldDB" id="A0A0R1RJW5"/>
<dbReference type="Pfam" id="PF00929">
    <property type="entry name" value="RNase_T"/>
    <property type="match status" value="1"/>
</dbReference>
<evidence type="ECO:0000256" key="1">
    <source>
        <dbReference type="ARBA" id="ARBA00022679"/>
    </source>
</evidence>
<gene>
    <name evidence="10 11" type="primary">dinG</name>
    <name evidence="13" type="ORF">FD35_GL000287</name>
</gene>
<dbReference type="HAMAP" id="MF_02206">
    <property type="entry name" value="DinG_exonucl"/>
    <property type="match status" value="1"/>
</dbReference>
<dbReference type="InterPro" id="IPR006555">
    <property type="entry name" value="ATP-dep_Helicase_C"/>
</dbReference>
<evidence type="ECO:0000256" key="9">
    <source>
        <dbReference type="ARBA" id="ARBA00022932"/>
    </source>
</evidence>
<dbReference type="Gene3D" id="3.40.50.300">
    <property type="entry name" value="P-loop containing nucleotide triphosphate hydrolases"/>
    <property type="match status" value="2"/>
</dbReference>
<evidence type="ECO:0000256" key="5">
    <source>
        <dbReference type="ARBA" id="ARBA00022741"/>
    </source>
</evidence>
<dbReference type="InterPro" id="IPR036397">
    <property type="entry name" value="RNaseH_sf"/>
</dbReference>
<dbReference type="GO" id="GO:0008408">
    <property type="term" value="F:3'-5' exonuclease activity"/>
    <property type="evidence" value="ECO:0007669"/>
    <property type="project" value="UniProtKB-UniRule"/>
</dbReference>
<keyword evidence="13" id="KW-0347">Helicase</keyword>
<proteinExistence type="inferred from homology"/>
<dbReference type="EC" id="3.1.-.-" evidence="10 11"/>
<dbReference type="EMBL" id="AZFF01000001">
    <property type="protein sequence ID" value="KRL57277.1"/>
    <property type="molecule type" value="Genomic_DNA"/>
</dbReference>
<keyword evidence="1" id="KW-0808">Transferase</keyword>
<reference evidence="13 14" key="1">
    <citation type="journal article" date="2015" name="Genome Announc.">
        <title>Expanding the biotechnology potential of lactobacilli through comparative genomics of 213 strains and associated genera.</title>
        <authorList>
            <person name="Sun Z."/>
            <person name="Harris H.M."/>
            <person name="McCann A."/>
            <person name="Guo C."/>
            <person name="Argimon S."/>
            <person name="Zhang W."/>
            <person name="Yang X."/>
            <person name="Jeffery I.B."/>
            <person name="Cooney J.C."/>
            <person name="Kagawa T.F."/>
            <person name="Liu W."/>
            <person name="Song Y."/>
            <person name="Salvetti E."/>
            <person name="Wrobel A."/>
            <person name="Rasinkangas P."/>
            <person name="Parkhill J."/>
            <person name="Rea M.C."/>
            <person name="O'Sullivan O."/>
            <person name="Ritari J."/>
            <person name="Douillard F.P."/>
            <person name="Paul Ross R."/>
            <person name="Yang R."/>
            <person name="Briner A.E."/>
            <person name="Felis G.E."/>
            <person name="de Vos W.M."/>
            <person name="Barrangou R."/>
            <person name="Klaenhammer T.R."/>
            <person name="Caufield P.W."/>
            <person name="Cui Y."/>
            <person name="Zhang H."/>
            <person name="O'Toole P.W."/>
        </authorList>
    </citation>
    <scope>NUCLEOTIDE SEQUENCE [LARGE SCALE GENOMIC DNA]</scope>
    <source>
        <strain evidence="13 14">DSM 15814</strain>
    </source>
</reference>
<keyword evidence="2" id="KW-0548">Nucleotidyltransferase</keyword>
<dbReference type="NCBIfam" id="TIGR01407">
    <property type="entry name" value="dinG_rel"/>
    <property type="match status" value="1"/>
</dbReference>
<evidence type="ECO:0000256" key="11">
    <source>
        <dbReference type="RuleBase" id="RU364106"/>
    </source>
</evidence>